<feature type="transmembrane region" description="Helical" evidence="1">
    <location>
        <begin position="6"/>
        <end position="26"/>
    </location>
</feature>
<reference evidence="2 3" key="1">
    <citation type="submission" date="2016-01" db="EMBL/GenBank/DDBJ databases">
        <title>Highly variable Streptococcus oralis are common among viridans streptococci isolated from primates.</title>
        <authorList>
            <person name="Denapaite D."/>
            <person name="Rieger M."/>
            <person name="Koendgen S."/>
            <person name="Brueckner R."/>
            <person name="Ochigava I."/>
            <person name="Kappeler P."/>
            <person name="Maetz-Rensing K."/>
            <person name="Leendertz F."/>
            <person name="Hakenbeck R."/>
        </authorList>
    </citation>
    <scope>NUCLEOTIDE SEQUENCE [LARGE SCALE GENOMIC DNA]</scope>
    <source>
        <strain evidence="2 3">DD07</strain>
    </source>
</reference>
<feature type="transmembrane region" description="Helical" evidence="1">
    <location>
        <begin position="169"/>
        <end position="186"/>
    </location>
</feature>
<dbReference type="AlphaFoldDB" id="A0A139N174"/>
<dbReference type="PANTHER" id="PTHR36111">
    <property type="entry name" value="INNER MEMBRANE PROTEIN-RELATED"/>
    <property type="match status" value="1"/>
</dbReference>
<feature type="transmembrane region" description="Helical" evidence="1">
    <location>
        <begin position="140"/>
        <end position="162"/>
    </location>
</feature>
<organism evidence="2 3">
    <name type="scientific">Streptococcus gordonii</name>
    <dbReference type="NCBI Taxonomy" id="1302"/>
    <lineage>
        <taxon>Bacteria</taxon>
        <taxon>Bacillati</taxon>
        <taxon>Bacillota</taxon>
        <taxon>Bacilli</taxon>
        <taxon>Lactobacillales</taxon>
        <taxon>Streptococcaceae</taxon>
        <taxon>Streptococcus</taxon>
    </lineage>
</organism>
<feature type="transmembrane region" description="Helical" evidence="1">
    <location>
        <begin position="110"/>
        <end position="128"/>
    </location>
</feature>
<evidence type="ECO:0000256" key="1">
    <source>
        <dbReference type="SAM" id="Phobius"/>
    </source>
</evidence>
<feature type="transmembrane region" description="Helical" evidence="1">
    <location>
        <begin position="33"/>
        <end position="50"/>
    </location>
</feature>
<dbReference type="PANTHER" id="PTHR36111:SF2">
    <property type="entry name" value="INNER MEMBRANE PROTEIN"/>
    <property type="match status" value="1"/>
</dbReference>
<keyword evidence="1" id="KW-0812">Transmembrane</keyword>
<gene>
    <name evidence="2" type="ORF">SGODD07_01722</name>
</gene>
<dbReference type="Proteomes" id="UP000070096">
    <property type="component" value="Unassembled WGS sequence"/>
</dbReference>
<keyword evidence="1" id="KW-0472">Membrane</keyword>
<sequence length="244" mass="26235">MPVGIIINSLAILLGGITGGLFGDYLKEDLKENLNLIFGLAALGMGISAIANMVNMPAVIFALVLGTVLGLIFKVQKGIDRAAGWMEKGLSRLLPNQDLGLSHEEFNAQLLTIIVLFCASGTGIYGSLESGMTGDASILISKSILDFFTAMIFACSLGYIVSMIAIPQFLLFFLLFLSANLILPLTTPSMIGDFKACGGFLMLASGFRIMKLRDFPVADMIPAMILVMPISWVWTSWIQPLIGM</sequence>
<keyword evidence="1" id="KW-1133">Transmembrane helix</keyword>
<dbReference type="PATRIC" id="fig|1302.21.peg.1908"/>
<evidence type="ECO:0000313" key="3">
    <source>
        <dbReference type="Proteomes" id="UP000070096"/>
    </source>
</evidence>
<dbReference type="InterPro" id="IPR007563">
    <property type="entry name" value="DUF554"/>
</dbReference>
<evidence type="ECO:0000313" key="2">
    <source>
        <dbReference type="EMBL" id="KXT69768.1"/>
    </source>
</evidence>
<proteinExistence type="predicted"/>
<protein>
    <submittedName>
        <fullName evidence="2">Putative inner membrane protein</fullName>
    </submittedName>
</protein>
<dbReference type="Pfam" id="PF04474">
    <property type="entry name" value="DUF554"/>
    <property type="match status" value="1"/>
</dbReference>
<accession>A0A139N174</accession>
<name>A0A139N174_STRGN</name>
<dbReference type="EMBL" id="LQRC01000229">
    <property type="protein sequence ID" value="KXT69768.1"/>
    <property type="molecule type" value="Genomic_DNA"/>
</dbReference>
<feature type="transmembrane region" description="Helical" evidence="1">
    <location>
        <begin position="217"/>
        <end position="238"/>
    </location>
</feature>
<comment type="caution">
    <text evidence="2">The sequence shown here is derived from an EMBL/GenBank/DDBJ whole genome shotgun (WGS) entry which is preliminary data.</text>
</comment>
<feature type="transmembrane region" description="Helical" evidence="1">
    <location>
        <begin position="56"/>
        <end position="73"/>
    </location>
</feature>